<dbReference type="PANTHER" id="PTHR11088:SF60">
    <property type="entry name" value="TRNA DIMETHYLALLYLTRANSFERASE"/>
    <property type="match status" value="1"/>
</dbReference>
<evidence type="ECO:0000256" key="9">
    <source>
        <dbReference type="ARBA" id="ARBA00049563"/>
    </source>
</evidence>
<accession>F2U655</accession>
<dbReference type="InterPro" id="IPR039657">
    <property type="entry name" value="Dimethylallyltransferase"/>
</dbReference>
<dbReference type="HAMAP" id="MF_00185">
    <property type="entry name" value="IPP_trans"/>
    <property type="match status" value="1"/>
</dbReference>
<dbReference type="STRING" id="946362.F2U655"/>
<dbReference type="KEGG" id="sre:PTSG_03632"/>
<dbReference type="InterPro" id="IPR027417">
    <property type="entry name" value="P-loop_NTPase"/>
</dbReference>
<dbReference type="GO" id="GO:0052381">
    <property type="term" value="F:tRNA dimethylallyltransferase activity"/>
    <property type="evidence" value="ECO:0007669"/>
    <property type="project" value="UniProtKB-EC"/>
</dbReference>
<dbReference type="EC" id="2.5.1.75" evidence="3"/>
<dbReference type="NCBIfam" id="TIGR00174">
    <property type="entry name" value="miaA"/>
    <property type="match status" value="1"/>
</dbReference>
<evidence type="ECO:0000256" key="4">
    <source>
        <dbReference type="ARBA" id="ARBA00022679"/>
    </source>
</evidence>
<name>F2U655_SALR5</name>
<organism evidence="12">
    <name type="scientific">Salpingoeca rosetta (strain ATCC 50818 / BSB-021)</name>
    <dbReference type="NCBI Taxonomy" id="946362"/>
    <lineage>
        <taxon>Eukaryota</taxon>
        <taxon>Choanoflagellata</taxon>
        <taxon>Craspedida</taxon>
        <taxon>Salpingoecidae</taxon>
        <taxon>Salpingoeca</taxon>
    </lineage>
</organism>
<evidence type="ECO:0000256" key="10">
    <source>
        <dbReference type="RuleBase" id="RU003785"/>
    </source>
</evidence>
<evidence type="ECO:0000313" key="12">
    <source>
        <dbReference type="Proteomes" id="UP000007799"/>
    </source>
</evidence>
<evidence type="ECO:0000256" key="7">
    <source>
        <dbReference type="ARBA" id="ARBA00022840"/>
    </source>
</evidence>
<dbReference type="GO" id="GO:0006400">
    <property type="term" value="P:tRNA modification"/>
    <property type="evidence" value="ECO:0007669"/>
    <property type="project" value="TreeGrafter"/>
</dbReference>
<dbReference type="Gene3D" id="3.40.50.300">
    <property type="entry name" value="P-loop containing nucleotide triphosphate hydrolases"/>
    <property type="match status" value="1"/>
</dbReference>
<dbReference type="GeneID" id="16075942"/>
<evidence type="ECO:0000313" key="11">
    <source>
        <dbReference type="EMBL" id="EGD82996.1"/>
    </source>
</evidence>
<dbReference type="OMA" id="VPHYLID"/>
<keyword evidence="7 10" id="KW-0067">ATP-binding</keyword>
<protein>
    <recommendedName>
        <fullName evidence="3">tRNA dimethylallyltransferase</fullName>
        <ecNumber evidence="3">2.5.1.75</ecNumber>
    </recommendedName>
</protein>
<dbReference type="Gene3D" id="1.10.20.140">
    <property type="match status" value="1"/>
</dbReference>
<dbReference type="RefSeq" id="XP_004995360.1">
    <property type="nucleotide sequence ID" value="XM_004995303.1"/>
</dbReference>
<evidence type="ECO:0000256" key="5">
    <source>
        <dbReference type="ARBA" id="ARBA00022694"/>
    </source>
</evidence>
<dbReference type="Proteomes" id="UP000007799">
    <property type="component" value="Unassembled WGS sequence"/>
</dbReference>
<comment type="similarity">
    <text evidence="2 10">Belongs to the IPP transferase family.</text>
</comment>
<keyword evidence="4 10" id="KW-0808">Transferase</keyword>
<keyword evidence="6 10" id="KW-0547">Nucleotide-binding</keyword>
<evidence type="ECO:0000256" key="1">
    <source>
        <dbReference type="ARBA" id="ARBA00001946"/>
    </source>
</evidence>
<evidence type="ECO:0000256" key="6">
    <source>
        <dbReference type="ARBA" id="ARBA00022741"/>
    </source>
</evidence>
<dbReference type="EMBL" id="GL832962">
    <property type="protein sequence ID" value="EGD82996.1"/>
    <property type="molecule type" value="Genomic_DNA"/>
</dbReference>
<gene>
    <name evidence="11" type="ORF">PTSG_03632</name>
</gene>
<evidence type="ECO:0000256" key="8">
    <source>
        <dbReference type="ARBA" id="ARBA00022842"/>
    </source>
</evidence>
<keyword evidence="12" id="KW-1185">Reference proteome</keyword>
<keyword evidence="8" id="KW-0460">Magnesium</keyword>
<dbReference type="OrthoDB" id="775260at2759"/>
<dbReference type="PANTHER" id="PTHR11088">
    <property type="entry name" value="TRNA DIMETHYLALLYLTRANSFERASE"/>
    <property type="match status" value="1"/>
</dbReference>
<keyword evidence="5" id="KW-0819">tRNA processing</keyword>
<dbReference type="GO" id="GO:0005524">
    <property type="term" value="F:ATP binding"/>
    <property type="evidence" value="ECO:0007669"/>
    <property type="project" value="UniProtKB-KW"/>
</dbReference>
<dbReference type="SUPFAM" id="SSF52540">
    <property type="entry name" value="P-loop containing nucleoside triphosphate hydrolases"/>
    <property type="match status" value="1"/>
</dbReference>
<comment type="cofactor">
    <cofactor evidence="1">
        <name>Mg(2+)</name>
        <dbReference type="ChEBI" id="CHEBI:18420"/>
    </cofactor>
</comment>
<proteinExistence type="inferred from homology"/>
<dbReference type="Pfam" id="PF01715">
    <property type="entry name" value="IPPT"/>
    <property type="match status" value="1"/>
</dbReference>
<dbReference type="eggNOG" id="KOG1384">
    <property type="taxonomic scope" value="Eukaryota"/>
</dbReference>
<comment type="catalytic activity">
    <reaction evidence="9">
        <text>adenosine(37) in tRNA + dimethylallyl diphosphate = N(6)-dimethylallyladenosine(37) in tRNA + diphosphate</text>
        <dbReference type="Rhea" id="RHEA:26482"/>
        <dbReference type="Rhea" id="RHEA-COMP:10162"/>
        <dbReference type="Rhea" id="RHEA-COMP:10375"/>
        <dbReference type="ChEBI" id="CHEBI:33019"/>
        <dbReference type="ChEBI" id="CHEBI:57623"/>
        <dbReference type="ChEBI" id="CHEBI:74411"/>
        <dbReference type="ChEBI" id="CHEBI:74415"/>
        <dbReference type="EC" id="2.5.1.75"/>
    </reaction>
</comment>
<reference evidence="11" key="1">
    <citation type="submission" date="2009-08" db="EMBL/GenBank/DDBJ databases">
        <title>Annotation of Salpingoeca rosetta.</title>
        <authorList>
            <consortium name="The Broad Institute Genome Sequencing Platform"/>
            <person name="Russ C."/>
            <person name="Cuomo C."/>
            <person name="Burger G."/>
            <person name="Gray M.W."/>
            <person name="Holland P.W.H."/>
            <person name="King N."/>
            <person name="Lang F.B.F."/>
            <person name="Roger A.J."/>
            <person name="Ruiz-Trillo I."/>
            <person name="Young S.K."/>
            <person name="Zeng Q."/>
            <person name="Gargeya S."/>
            <person name="Alvarado L."/>
            <person name="Berlin A."/>
            <person name="Chapman S.B."/>
            <person name="Chen Z."/>
            <person name="Freedman E."/>
            <person name="Gellesch M."/>
            <person name="Goldberg J."/>
            <person name="Griggs A."/>
            <person name="Gujja S."/>
            <person name="Heilman E."/>
            <person name="Heiman D."/>
            <person name="Howarth C."/>
            <person name="Mehta T."/>
            <person name="Neiman D."/>
            <person name="Pearson M."/>
            <person name="Roberts A."/>
            <person name="Saif S."/>
            <person name="Shea T."/>
            <person name="Shenoy N."/>
            <person name="Sisk P."/>
            <person name="Stolte C."/>
            <person name="Sykes S."/>
            <person name="White J."/>
            <person name="Yandava C."/>
            <person name="Haas B."/>
            <person name="Nusbaum C."/>
            <person name="Birren B."/>
        </authorList>
    </citation>
    <scope>NUCLEOTIDE SEQUENCE [LARGE SCALE GENOMIC DNA]</scope>
    <source>
        <strain evidence="11">ATCC 50818</strain>
    </source>
</reference>
<dbReference type="InterPro" id="IPR018022">
    <property type="entry name" value="IPT"/>
</dbReference>
<dbReference type="InParanoid" id="F2U655"/>
<evidence type="ECO:0000256" key="2">
    <source>
        <dbReference type="ARBA" id="ARBA00005842"/>
    </source>
</evidence>
<dbReference type="AlphaFoldDB" id="F2U655"/>
<evidence type="ECO:0000256" key="3">
    <source>
        <dbReference type="ARBA" id="ARBA00012665"/>
    </source>
</evidence>
<sequence>MTMMMNRARVVLWRRGRRALNSAAAAATGPMAAEARPKAVVLTGPTAVGKTDLSIRLARILNAEIVSADSVQVYKGMDIGSDKVSPEHRQAVKHHLIDTCDIYDTYSSGDFFQHAMDLCQDIASRGKTPLIVGGTWFYLNFLLNGRPAAPRADVVLEDQILREYDGGSDWDRAHADLHAVDPESAARIDRNDWYRLTRAMSVYRMSGRPFSSYKHEVSRTSRECLEPGLSSAFDVTRLYLTAPRWLLFERINQRCEHIVDRGIMEETLRLVEEGLEGQMHAAKSIGYRQCFEFLHSFWLKPSTKTKLMRRKGFYRFLLNYMAATRRLCAKQMRSFRADPSYAWIVRDETTSEDQLVEQIMGLINKEVEAEALGAWDRKLNADNLSLLKGHLPTLEVYDDVERVDETMLALEEAVVATGRAMGWRVEHLEAAQVPEPKRLRAEKATHTRGDRRKNRWLTRVRLDPKMAKKKAARIEELKYE</sequence>